<feature type="non-terminal residue" evidence="2">
    <location>
        <position position="1"/>
    </location>
</feature>
<name>A0A382YS15_9ZZZZ</name>
<feature type="region of interest" description="Disordered" evidence="1">
    <location>
        <begin position="1"/>
        <end position="21"/>
    </location>
</feature>
<organism evidence="2">
    <name type="scientific">marine metagenome</name>
    <dbReference type="NCBI Taxonomy" id="408172"/>
    <lineage>
        <taxon>unclassified sequences</taxon>
        <taxon>metagenomes</taxon>
        <taxon>ecological metagenomes</taxon>
    </lineage>
</organism>
<dbReference type="EMBL" id="UINC01178057">
    <property type="protein sequence ID" value="SVD86014.1"/>
    <property type="molecule type" value="Genomic_DNA"/>
</dbReference>
<evidence type="ECO:0000313" key="2">
    <source>
        <dbReference type="EMBL" id="SVD86014.1"/>
    </source>
</evidence>
<evidence type="ECO:0000256" key="1">
    <source>
        <dbReference type="SAM" id="MobiDB-lite"/>
    </source>
</evidence>
<reference evidence="2" key="1">
    <citation type="submission" date="2018-05" db="EMBL/GenBank/DDBJ databases">
        <authorList>
            <person name="Lanie J.A."/>
            <person name="Ng W.-L."/>
            <person name="Kazmierczak K.M."/>
            <person name="Andrzejewski T.M."/>
            <person name="Davidsen T.M."/>
            <person name="Wayne K.J."/>
            <person name="Tettelin H."/>
            <person name="Glass J.I."/>
            <person name="Rusch D."/>
            <person name="Podicherti R."/>
            <person name="Tsui H.-C.T."/>
            <person name="Winkler M.E."/>
        </authorList>
    </citation>
    <scope>NUCLEOTIDE SEQUENCE</scope>
</reference>
<dbReference type="AlphaFoldDB" id="A0A382YS15"/>
<feature type="non-terminal residue" evidence="2">
    <location>
        <position position="37"/>
    </location>
</feature>
<proteinExistence type="predicted"/>
<protein>
    <submittedName>
        <fullName evidence="2">Uncharacterized protein</fullName>
    </submittedName>
</protein>
<gene>
    <name evidence="2" type="ORF">METZ01_LOCUS438868</name>
</gene>
<sequence>HRHRRRHGHDPAGAGESAVSVRRLFVGGRARPTQLDM</sequence>
<accession>A0A382YS15</accession>